<dbReference type="GO" id="GO:0030488">
    <property type="term" value="P:tRNA methylation"/>
    <property type="evidence" value="ECO:0007669"/>
    <property type="project" value="TreeGrafter"/>
</dbReference>
<dbReference type="AlphaFoldDB" id="A0A1F6N3T3"/>
<evidence type="ECO:0000313" key="7">
    <source>
        <dbReference type="EMBL" id="OGH78408.1"/>
    </source>
</evidence>
<accession>A0A1F6N3T3</accession>
<comment type="subcellular location">
    <subcellularLocation>
        <location evidence="1">Cytoplasm</location>
    </subcellularLocation>
</comment>
<feature type="domain" description="Ribosomal RNA large subunit methyltransferase K/L-like methyltransferase" evidence="6">
    <location>
        <begin position="170"/>
        <end position="328"/>
    </location>
</feature>
<evidence type="ECO:0000259" key="6">
    <source>
        <dbReference type="Pfam" id="PF01170"/>
    </source>
</evidence>
<reference evidence="7 8" key="1">
    <citation type="journal article" date="2016" name="Nat. Commun.">
        <title>Thousands of microbial genomes shed light on interconnected biogeochemical processes in an aquifer system.</title>
        <authorList>
            <person name="Anantharaman K."/>
            <person name="Brown C.T."/>
            <person name="Hug L.A."/>
            <person name="Sharon I."/>
            <person name="Castelle C.J."/>
            <person name="Probst A.J."/>
            <person name="Thomas B.C."/>
            <person name="Singh A."/>
            <person name="Wilkins M.J."/>
            <person name="Karaoz U."/>
            <person name="Brodie E.L."/>
            <person name="Williams K.H."/>
            <person name="Hubbard S.S."/>
            <person name="Banfield J.F."/>
        </authorList>
    </citation>
    <scope>NUCLEOTIDE SEQUENCE [LARGE SCALE GENOMIC DNA]</scope>
</reference>
<dbReference type="EMBL" id="MFQH01000011">
    <property type="protein sequence ID" value="OGH78408.1"/>
    <property type="molecule type" value="Genomic_DNA"/>
</dbReference>
<dbReference type="Gene3D" id="3.40.50.150">
    <property type="entry name" value="Vaccinia Virus protein VP39"/>
    <property type="match status" value="1"/>
</dbReference>
<dbReference type="GO" id="GO:0016423">
    <property type="term" value="F:tRNA (guanine) methyltransferase activity"/>
    <property type="evidence" value="ECO:0007669"/>
    <property type="project" value="TreeGrafter"/>
</dbReference>
<evidence type="ECO:0000256" key="4">
    <source>
        <dbReference type="ARBA" id="ARBA00022679"/>
    </source>
</evidence>
<evidence type="ECO:0000256" key="5">
    <source>
        <dbReference type="ARBA" id="ARBA00022694"/>
    </source>
</evidence>
<keyword evidence="3" id="KW-0489">Methyltransferase</keyword>
<evidence type="ECO:0000313" key="8">
    <source>
        <dbReference type="Proteomes" id="UP000177040"/>
    </source>
</evidence>
<dbReference type="PANTHER" id="PTHR14911:SF13">
    <property type="entry name" value="TRNA (GUANINE(6)-N2)-METHYLTRANSFERASE THUMP3"/>
    <property type="match status" value="1"/>
</dbReference>
<dbReference type="GO" id="GO:0005737">
    <property type="term" value="C:cytoplasm"/>
    <property type="evidence" value="ECO:0007669"/>
    <property type="project" value="UniProtKB-SubCell"/>
</dbReference>
<dbReference type="PROSITE" id="PS01261">
    <property type="entry name" value="UPF0020"/>
    <property type="match status" value="1"/>
</dbReference>
<keyword evidence="4" id="KW-0808">Transferase</keyword>
<dbReference type="InterPro" id="IPR029063">
    <property type="entry name" value="SAM-dependent_MTases_sf"/>
</dbReference>
<organism evidence="7 8">
    <name type="scientific">Candidatus Magasanikbacteria bacterium RIFCSPLOWO2_01_FULL_40_15</name>
    <dbReference type="NCBI Taxonomy" id="1798686"/>
    <lineage>
        <taxon>Bacteria</taxon>
        <taxon>Candidatus Magasanikiibacteriota</taxon>
    </lineage>
</organism>
<dbReference type="CDD" id="cd02440">
    <property type="entry name" value="AdoMet_MTases"/>
    <property type="match status" value="1"/>
</dbReference>
<dbReference type="SUPFAM" id="SSF53335">
    <property type="entry name" value="S-adenosyl-L-methionine-dependent methyltransferases"/>
    <property type="match status" value="1"/>
</dbReference>
<dbReference type="InterPro" id="IPR000241">
    <property type="entry name" value="RlmKL-like_Mtase"/>
</dbReference>
<dbReference type="InterPro" id="IPR053943">
    <property type="entry name" value="RlmKL-like_Mtase_CS"/>
</dbReference>
<dbReference type="PANTHER" id="PTHR14911">
    <property type="entry name" value="THUMP DOMAIN-CONTAINING"/>
    <property type="match status" value="1"/>
</dbReference>
<sequence>MPVFAFQLGHQPHISRAEIFSVLNVYTIVYKILPDYGQFLFLEIKAAFSPIKFIKILGGTIKIIENLELPDLKENTIADYLNTTIPAGKINFSISGLNAERLAIAVKKKLKEHDRTVRYITPKNTATILHNDLVKTESDITIVYNSVYITRAIQPIEEFSERDYGRPQSDAKSGMLPPKLARILINLAYISETKQKQVTILDPFCGSGTILLEALDLGYENIFGSDISTQAIADTKKNIDWLKKQKNIFVSPKIFLASATDLQTTLPHKSIDAIITEPYLGKPLRGHETKPYLMTQTQELKELYTQTFGSFQKILKPDGIVIFVIPEFKFKNDWITVDCLSMIKKIGFQIIPFSKNEESLFYARPGQLVGRRIWKLKKSTA</sequence>
<gene>
    <name evidence="7" type="ORF">A2983_02640</name>
</gene>
<evidence type="ECO:0000256" key="2">
    <source>
        <dbReference type="ARBA" id="ARBA00022490"/>
    </source>
</evidence>
<evidence type="ECO:0000256" key="3">
    <source>
        <dbReference type="ARBA" id="ARBA00022603"/>
    </source>
</evidence>
<dbReference type="Proteomes" id="UP000177040">
    <property type="component" value="Unassembled WGS sequence"/>
</dbReference>
<keyword evidence="5" id="KW-0819">tRNA processing</keyword>
<protein>
    <recommendedName>
        <fullName evidence="6">Ribosomal RNA large subunit methyltransferase K/L-like methyltransferase domain-containing protein</fullName>
    </recommendedName>
</protein>
<comment type="caution">
    <text evidence="7">The sequence shown here is derived from an EMBL/GenBank/DDBJ whole genome shotgun (WGS) entry which is preliminary data.</text>
</comment>
<proteinExistence type="predicted"/>
<keyword evidence="2" id="KW-0963">Cytoplasm</keyword>
<name>A0A1F6N3T3_9BACT</name>
<evidence type="ECO:0000256" key="1">
    <source>
        <dbReference type="ARBA" id="ARBA00004496"/>
    </source>
</evidence>
<dbReference type="Pfam" id="PF01170">
    <property type="entry name" value="UPF0020"/>
    <property type="match status" value="1"/>
</dbReference>